<dbReference type="Gene3D" id="1.20.1560.10">
    <property type="entry name" value="ABC transporter type 1, transmembrane domain"/>
    <property type="match status" value="1"/>
</dbReference>
<dbReference type="GO" id="GO:0015910">
    <property type="term" value="P:long-chain fatty acid import into peroxisome"/>
    <property type="evidence" value="ECO:0007669"/>
    <property type="project" value="TreeGrafter"/>
</dbReference>
<dbReference type="GO" id="GO:0042760">
    <property type="term" value="P:very long-chain fatty acid catabolic process"/>
    <property type="evidence" value="ECO:0007669"/>
    <property type="project" value="TreeGrafter"/>
</dbReference>
<dbReference type="GO" id="GO:0005324">
    <property type="term" value="F:long-chain fatty acid transmembrane transporter activity"/>
    <property type="evidence" value="ECO:0007669"/>
    <property type="project" value="TreeGrafter"/>
</dbReference>
<dbReference type="InterPro" id="IPR036640">
    <property type="entry name" value="ABC1_TM_sf"/>
</dbReference>
<feature type="non-terminal residue" evidence="6">
    <location>
        <position position="262"/>
    </location>
</feature>
<organism evidence="6 7">
    <name type="scientific">Trifolium medium</name>
    <dbReference type="NCBI Taxonomy" id="97028"/>
    <lineage>
        <taxon>Eukaryota</taxon>
        <taxon>Viridiplantae</taxon>
        <taxon>Streptophyta</taxon>
        <taxon>Embryophyta</taxon>
        <taxon>Tracheophyta</taxon>
        <taxon>Spermatophyta</taxon>
        <taxon>Magnoliopsida</taxon>
        <taxon>eudicotyledons</taxon>
        <taxon>Gunneridae</taxon>
        <taxon>Pentapetalae</taxon>
        <taxon>rosids</taxon>
        <taxon>fabids</taxon>
        <taxon>Fabales</taxon>
        <taxon>Fabaceae</taxon>
        <taxon>Papilionoideae</taxon>
        <taxon>50 kb inversion clade</taxon>
        <taxon>NPAAA clade</taxon>
        <taxon>Hologalegina</taxon>
        <taxon>IRL clade</taxon>
        <taxon>Trifolieae</taxon>
        <taxon>Trifolium</taxon>
    </lineage>
</organism>
<reference evidence="6 7" key="1">
    <citation type="journal article" date="2018" name="Front. Plant Sci.">
        <title>Red Clover (Trifolium pratense) and Zigzag Clover (T. medium) - A Picture of Genomic Similarities and Differences.</title>
        <authorList>
            <person name="Dluhosova J."/>
            <person name="Istvanek J."/>
            <person name="Nedelnik J."/>
            <person name="Repkova J."/>
        </authorList>
    </citation>
    <scope>NUCLEOTIDE SEQUENCE [LARGE SCALE GENOMIC DNA]</scope>
    <source>
        <strain evidence="7">cv. 10/8</strain>
        <tissue evidence="6">Leaf</tissue>
    </source>
</reference>
<evidence type="ECO:0000313" key="6">
    <source>
        <dbReference type="EMBL" id="MCH90321.1"/>
    </source>
</evidence>
<name>A0A392MS91_9FABA</name>
<dbReference type="Proteomes" id="UP000265520">
    <property type="component" value="Unassembled WGS sequence"/>
</dbReference>
<dbReference type="InterPro" id="IPR050835">
    <property type="entry name" value="ABC_transporter_sub-D"/>
</dbReference>
<dbReference type="PANTHER" id="PTHR11384">
    <property type="entry name" value="ATP-BINDING CASSETTE, SUB-FAMILY D MEMBER"/>
    <property type="match status" value="1"/>
</dbReference>
<keyword evidence="4" id="KW-0472">Membrane</keyword>
<sequence length="262" mass="30259">MVYYKISHVDGRITNPEQRIASDVPKFCSELSEIVQDDLTAVTDGLLYTWRLCSYASPKYVFWILLRSDVRINDFPLNLMFWPFQAYVLGAGAAIRNFSPSFGKLMSREQQLEGDYRQLHSRLRTHSESIAFYGGERREESHIQQKFKTLVGHMSRVLHDHWWFGMIQDFLLKYLGATFAVILIIEPFFSGHLRPDSSTLGRAEMLSNLRYHTSVIISLFQSLGTLSISARRLNRLSGYADRIYELMAVSRELSLVDEKSSL</sequence>
<dbReference type="GO" id="GO:0005778">
    <property type="term" value="C:peroxisomal membrane"/>
    <property type="evidence" value="ECO:0007669"/>
    <property type="project" value="TreeGrafter"/>
</dbReference>
<dbReference type="GO" id="GO:0007031">
    <property type="term" value="P:peroxisome organization"/>
    <property type="evidence" value="ECO:0007669"/>
    <property type="project" value="TreeGrafter"/>
</dbReference>
<gene>
    <name evidence="6" type="ORF">A2U01_0011235</name>
</gene>
<dbReference type="GO" id="GO:0140359">
    <property type="term" value="F:ABC-type transporter activity"/>
    <property type="evidence" value="ECO:0007669"/>
    <property type="project" value="InterPro"/>
</dbReference>
<dbReference type="PANTHER" id="PTHR11384:SF59">
    <property type="entry name" value="LYSOSOMAL COBALAMIN TRANSPORTER ABCD4"/>
    <property type="match status" value="1"/>
</dbReference>
<evidence type="ECO:0000313" key="7">
    <source>
        <dbReference type="Proteomes" id="UP000265520"/>
    </source>
</evidence>
<evidence type="ECO:0000256" key="1">
    <source>
        <dbReference type="ARBA" id="ARBA00022448"/>
    </source>
</evidence>
<feature type="domain" description="ABC transmembrane type-1" evidence="5">
    <location>
        <begin position="2"/>
        <end position="189"/>
    </location>
</feature>
<dbReference type="SUPFAM" id="SSF90123">
    <property type="entry name" value="ABC transporter transmembrane region"/>
    <property type="match status" value="1"/>
</dbReference>
<dbReference type="AlphaFoldDB" id="A0A392MS91"/>
<dbReference type="Pfam" id="PF06472">
    <property type="entry name" value="ABC_membrane_2"/>
    <property type="match status" value="1"/>
</dbReference>
<dbReference type="GO" id="GO:0006635">
    <property type="term" value="P:fatty acid beta-oxidation"/>
    <property type="evidence" value="ECO:0007669"/>
    <property type="project" value="TreeGrafter"/>
</dbReference>
<evidence type="ECO:0000259" key="5">
    <source>
        <dbReference type="Pfam" id="PF06472"/>
    </source>
</evidence>
<evidence type="ECO:0000256" key="3">
    <source>
        <dbReference type="ARBA" id="ARBA00022989"/>
    </source>
</evidence>
<evidence type="ECO:0000256" key="2">
    <source>
        <dbReference type="ARBA" id="ARBA00022692"/>
    </source>
</evidence>
<dbReference type="GO" id="GO:0005524">
    <property type="term" value="F:ATP binding"/>
    <property type="evidence" value="ECO:0007669"/>
    <property type="project" value="InterPro"/>
</dbReference>
<protein>
    <submittedName>
        <fullName evidence="6">ABC transporter D family member</fullName>
    </submittedName>
</protein>
<dbReference type="InterPro" id="IPR011527">
    <property type="entry name" value="ABC1_TM_dom"/>
</dbReference>
<keyword evidence="1" id="KW-0813">Transport</keyword>
<keyword evidence="2" id="KW-0812">Transmembrane</keyword>
<proteinExistence type="predicted"/>
<dbReference type="EMBL" id="LXQA010018069">
    <property type="protein sequence ID" value="MCH90321.1"/>
    <property type="molecule type" value="Genomic_DNA"/>
</dbReference>
<keyword evidence="3" id="KW-1133">Transmembrane helix</keyword>
<comment type="caution">
    <text evidence="6">The sequence shown here is derived from an EMBL/GenBank/DDBJ whole genome shotgun (WGS) entry which is preliminary data.</text>
</comment>
<keyword evidence="7" id="KW-1185">Reference proteome</keyword>
<accession>A0A392MS91</accession>
<evidence type="ECO:0000256" key="4">
    <source>
        <dbReference type="ARBA" id="ARBA00023136"/>
    </source>
</evidence>